<gene>
    <name evidence="8" type="ORF">C5167_035494</name>
</gene>
<dbReference type="Gramene" id="RZC72303">
    <property type="protein sequence ID" value="RZC72303"/>
    <property type="gene ID" value="C5167_035494"/>
</dbReference>
<dbReference type="GO" id="GO:0005886">
    <property type="term" value="C:plasma membrane"/>
    <property type="evidence" value="ECO:0007669"/>
    <property type="project" value="UniProtKB-SubCell"/>
</dbReference>
<dbReference type="AlphaFoldDB" id="A0A4Y7KG03"/>
<evidence type="ECO:0000256" key="1">
    <source>
        <dbReference type="ARBA" id="ARBA00004236"/>
    </source>
</evidence>
<dbReference type="Proteomes" id="UP000316621">
    <property type="component" value="Chromosome 7"/>
</dbReference>
<keyword evidence="3" id="KW-1003">Cell membrane</keyword>
<evidence type="ECO:0000313" key="8">
    <source>
        <dbReference type="EMBL" id="RZC72303.1"/>
    </source>
</evidence>
<dbReference type="OMA" id="CCTENST"/>
<dbReference type="InterPro" id="IPR006918">
    <property type="entry name" value="COBRA_pln"/>
</dbReference>
<keyword evidence="9" id="KW-1185">Reference proteome</keyword>
<organism evidence="8 9">
    <name type="scientific">Papaver somniferum</name>
    <name type="common">Opium poppy</name>
    <dbReference type="NCBI Taxonomy" id="3469"/>
    <lineage>
        <taxon>Eukaryota</taxon>
        <taxon>Viridiplantae</taxon>
        <taxon>Streptophyta</taxon>
        <taxon>Embryophyta</taxon>
        <taxon>Tracheophyta</taxon>
        <taxon>Spermatophyta</taxon>
        <taxon>Magnoliopsida</taxon>
        <taxon>Ranunculales</taxon>
        <taxon>Papaveraceae</taxon>
        <taxon>Papaveroideae</taxon>
        <taxon>Papaver</taxon>
    </lineage>
</organism>
<comment type="subcellular location">
    <subcellularLocation>
        <location evidence="1">Cell membrane</location>
    </subcellularLocation>
</comment>
<dbReference type="PANTHER" id="PTHR31052">
    <property type="entry name" value="COBRA-LIKE PROTEIN 7"/>
    <property type="match status" value="1"/>
</dbReference>
<dbReference type="Pfam" id="PF04833">
    <property type="entry name" value="COBRA"/>
    <property type="match status" value="1"/>
</dbReference>
<evidence type="ECO:0000256" key="4">
    <source>
        <dbReference type="ARBA" id="ARBA00022729"/>
    </source>
</evidence>
<dbReference type="GO" id="GO:0010215">
    <property type="term" value="P:cellulose microfibril organization"/>
    <property type="evidence" value="ECO:0007669"/>
    <property type="project" value="InterPro"/>
</dbReference>
<evidence type="ECO:0000259" key="7">
    <source>
        <dbReference type="Pfam" id="PF25079"/>
    </source>
</evidence>
<proteinExistence type="inferred from homology"/>
<evidence type="ECO:0000256" key="2">
    <source>
        <dbReference type="ARBA" id="ARBA00005507"/>
    </source>
</evidence>
<feature type="domain" description="COBRA C-terminal" evidence="7">
    <location>
        <begin position="544"/>
        <end position="752"/>
    </location>
</feature>
<keyword evidence="5" id="KW-0472">Membrane</keyword>
<evidence type="ECO:0000256" key="5">
    <source>
        <dbReference type="ARBA" id="ARBA00023136"/>
    </source>
</evidence>
<evidence type="ECO:0000256" key="3">
    <source>
        <dbReference type="ARBA" id="ARBA00022475"/>
    </source>
</evidence>
<keyword evidence="6" id="KW-0325">Glycoprotein</keyword>
<dbReference type="STRING" id="3469.A0A4Y7KG03"/>
<dbReference type="InterPro" id="IPR056900">
    <property type="entry name" value="COB_C"/>
</dbReference>
<accession>A0A4Y7KG03</accession>
<protein>
    <recommendedName>
        <fullName evidence="7">COBRA C-terminal domain-containing protein</fullName>
    </recommendedName>
</protein>
<dbReference type="PROSITE" id="PS00119">
    <property type="entry name" value="PA2_ASP"/>
    <property type="match status" value="1"/>
</dbReference>
<sequence>MADAKNLLQHMFNAAADARCLLWEKENGIKEMKEQLNELVGLLGQSEAGKKATEKQQKLREQTVAIACGSSPSLNGNVKNFAADGMNCQLSLMSLPAQKQLKSTAGTADGSLTHSGSFLQDHQWKMMQAGQLSTKKKWQKHWRLSFYMLIVILSLPSLTNSLTPPTPPPVSYCNGVHLQYTLTRINQLSPNEHYPFESTAMILNNGLEDLISWKLFIDFQHKEYLIFCTNAMLLDGTTLPADTTTNELVFSGFPTTDLKSANETQGDVEQMSVTISFVGTELGVKPPNAPMPRSISLLNDGFNCSESRMLGKGTMYACCLKEPDFVTTVTMGQYQPRKKGDLVIFYDIVRSFDSEYDAQVSIQNYNSLGRLDNWKLSWTWMGDEFIKNMRGAYPSTVGSGDCIFGPQGTFYKDMNLSNVLNCQRNPTFVDLPRAKTYDSTLGMIPFCCRDGTILPPSMNPSKSISMFQLQVQKMPPFLNRTVLVPPHNFQIKGSTFNPDFKCGPPIFVTPSLFRHPSGLPVNETAVASWQIACNIAPAEEAIPKCCVSLSAFYNESVIPCQTCACGCDRPSSTCNANAPANLLPPDALPVPFDNQTDMAIAWARSKHLQYSRPEPCPDFCGVSIHWHLKSNHSKGWSARITVFNWGETNFADWYVAVQFRKAIVGFETMHQFNGTAFNSSDDTIFLQGMEGSNYLVGEVDCANPARDIRVPGIQQSINSFTVKEKTPGVARDKFPAKVLFDGAECALPVVFPSPRIRWLASIWAFVLGFAALMLN</sequence>
<reference evidence="8 9" key="1">
    <citation type="journal article" date="2018" name="Science">
        <title>The opium poppy genome and morphinan production.</title>
        <authorList>
            <person name="Guo L."/>
            <person name="Winzer T."/>
            <person name="Yang X."/>
            <person name="Li Y."/>
            <person name="Ning Z."/>
            <person name="He Z."/>
            <person name="Teodor R."/>
            <person name="Lu Y."/>
            <person name="Bowser T.A."/>
            <person name="Graham I.A."/>
            <person name="Ye K."/>
        </authorList>
    </citation>
    <scope>NUCLEOTIDE SEQUENCE [LARGE SCALE GENOMIC DNA]</scope>
    <source>
        <strain evidence="9">cv. HN1</strain>
        <tissue evidence="8">Leaves</tissue>
    </source>
</reference>
<dbReference type="InterPro" id="IPR033112">
    <property type="entry name" value="PLA2_Asp_AS"/>
</dbReference>
<dbReference type="OrthoDB" id="1865663at2759"/>
<dbReference type="Pfam" id="PF25079">
    <property type="entry name" value="COB_C"/>
    <property type="match status" value="1"/>
</dbReference>
<evidence type="ECO:0000256" key="6">
    <source>
        <dbReference type="ARBA" id="ARBA00023180"/>
    </source>
</evidence>
<dbReference type="PANTHER" id="PTHR31052:SF3">
    <property type="entry name" value="COBRA-LIKE PROTEIN 7"/>
    <property type="match status" value="1"/>
</dbReference>
<evidence type="ECO:0000313" key="9">
    <source>
        <dbReference type="Proteomes" id="UP000316621"/>
    </source>
</evidence>
<dbReference type="EMBL" id="CM010721">
    <property type="protein sequence ID" value="RZC72303.1"/>
    <property type="molecule type" value="Genomic_DNA"/>
</dbReference>
<keyword evidence="4" id="KW-0732">Signal</keyword>
<name>A0A4Y7KG03_PAPSO</name>
<comment type="similarity">
    <text evidence="2">Belongs to the COBRA family.</text>
</comment>